<reference evidence="5" key="1">
    <citation type="journal article" date="2022" name="Int. J. Mol. Sci.">
        <title>Draft Genome of Tanacetum Coccineum: Genomic Comparison of Closely Related Tanacetum-Family Plants.</title>
        <authorList>
            <person name="Yamashiro T."/>
            <person name="Shiraishi A."/>
            <person name="Nakayama K."/>
            <person name="Satake H."/>
        </authorList>
    </citation>
    <scope>NUCLEOTIDE SEQUENCE</scope>
</reference>
<dbReference type="InterPro" id="IPR013103">
    <property type="entry name" value="RVT_2"/>
</dbReference>
<dbReference type="SUPFAM" id="SSF53098">
    <property type="entry name" value="Ribonuclease H-like"/>
    <property type="match status" value="1"/>
</dbReference>
<keyword evidence="1" id="KW-0479">Metal-binding</keyword>
<evidence type="ECO:0000259" key="4">
    <source>
        <dbReference type="PROSITE" id="PS50994"/>
    </source>
</evidence>
<keyword evidence="2" id="KW-0378">Hydrolase</keyword>
<dbReference type="CDD" id="cd09272">
    <property type="entry name" value="RNase_HI_RT_Ty1"/>
    <property type="match status" value="1"/>
</dbReference>
<dbReference type="Pfam" id="PF07727">
    <property type="entry name" value="RVT_2"/>
    <property type="match status" value="1"/>
</dbReference>
<feature type="domain" description="Integrase catalytic" evidence="4">
    <location>
        <begin position="113"/>
        <end position="187"/>
    </location>
</feature>
<reference evidence="5" key="2">
    <citation type="submission" date="2022-01" db="EMBL/GenBank/DDBJ databases">
        <authorList>
            <person name="Yamashiro T."/>
            <person name="Shiraishi A."/>
            <person name="Satake H."/>
            <person name="Nakayama K."/>
        </authorList>
    </citation>
    <scope>NUCLEOTIDE SEQUENCE</scope>
</reference>
<dbReference type="PANTHER" id="PTHR42648">
    <property type="entry name" value="TRANSPOSASE, PUTATIVE-RELATED"/>
    <property type="match status" value="1"/>
</dbReference>
<feature type="region of interest" description="Disordered" evidence="3">
    <location>
        <begin position="288"/>
        <end position="320"/>
    </location>
</feature>
<keyword evidence="6" id="KW-1185">Reference proteome</keyword>
<dbReference type="EMBL" id="BQNB010012938">
    <property type="protein sequence ID" value="GJT09816.1"/>
    <property type="molecule type" value="Genomic_DNA"/>
</dbReference>
<dbReference type="InterPro" id="IPR057670">
    <property type="entry name" value="SH3_retrovirus"/>
</dbReference>
<comment type="caution">
    <text evidence="5">The sequence shown here is derived from an EMBL/GenBank/DDBJ whole genome shotgun (WGS) entry which is preliminary data.</text>
</comment>
<dbReference type="InterPro" id="IPR036397">
    <property type="entry name" value="RNaseH_sf"/>
</dbReference>
<evidence type="ECO:0000256" key="3">
    <source>
        <dbReference type="SAM" id="MobiDB-lite"/>
    </source>
</evidence>
<evidence type="ECO:0000256" key="1">
    <source>
        <dbReference type="ARBA" id="ARBA00022723"/>
    </source>
</evidence>
<feature type="compositionally biased region" description="Polar residues" evidence="3">
    <location>
        <begin position="292"/>
        <end position="314"/>
    </location>
</feature>
<gene>
    <name evidence="5" type="ORF">Tco_0856858</name>
</gene>
<evidence type="ECO:0000256" key="2">
    <source>
        <dbReference type="ARBA" id="ARBA00022801"/>
    </source>
</evidence>
<organism evidence="5 6">
    <name type="scientific">Tanacetum coccineum</name>
    <dbReference type="NCBI Taxonomy" id="301880"/>
    <lineage>
        <taxon>Eukaryota</taxon>
        <taxon>Viridiplantae</taxon>
        <taxon>Streptophyta</taxon>
        <taxon>Embryophyta</taxon>
        <taxon>Tracheophyta</taxon>
        <taxon>Spermatophyta</taxon>
        <taxon>Magnoliopsida</taxon>
        <taxon>eudicotyledons</taxon>
        <taxon>Gunneridae</taxon>
        <taxon>Pentapetalae</taxon>
        <taxon>asterids</taxon>
        <taxon>campanulids</taxon>
        <taxon>Asterales</taxon>
        <taxon>Asteraceae</taxon>
        <taxon>Asteroideae</taxon>
        <taxon>Anthemideae</taxon>
        <taxon>Anthemidinae</taxon>
        <taxon>Tanacetum</taxon>
    </lineage>
</organism>
<dbReference type="Gene3D" id="3.30.420.10">
    <property type="entry name" value="Ribonuclease H-like superfamily/Ribonuclease H"/>
    <property type="match status" value="1"/>
</dbReference>
<proteinExistence type="predicted"/>
<evidence type="ECO:0000313" key="6">
    <source>
        <dbReference type="Proteomes" id="UP001151760"/>
    </source>
</evidence>
<dbReference type="Pfam" id="PF25597">
    <property type="entry name" value="SH3_retrovirus"/>
    <property type="match status" value="1"/>
</dbReference>
<accession>A0ABQ5B4L5</accession>
<name>A0ABQ5B4L5_9ASTR</name>
<evidence type="ECO:0000313" key="5">
    <source>
        <dbReference type="EMBL" id="GJT09816.1"/>
    </source>
</evidence>
<dbReference type="InterPro" id="IPR039537">
    <property type="entry name" value="Retrotran_Ty1/copia-like"/>
</dbReference>
<dbReference type="InterPro" id="IPR001584">
    <property type="entry name" value="Integrase_cat-core"/>
</dbReference>
<dbReference type="PANTHER" id="PTHR42648:SF21">
    <property type="entry name" value="CYSTEINE-RICH RLK (RECEPTOR-LIKE PROTEIN KINASE) 8"/>
    <property type="match status" value="1"/>
</dbReference>
<dbReference type="Proteomes" id="UP001151760">
    <property type="component" value="Unassembled WGS sequence"/>
</dbReference>
<protein>
    <submittedName>
        <fullName evidence="5">Ribonuclease H-like domain-containing protein</fullName>
    </submittedName>
</protein>
<dbReference type="InterPro" id="IPR012337">
    <property type="entry name" value="RNaseH-like_sf"/>
</dbReference>
<dbReference type="PROSITE" id="PS50994">
    <property type="entry name" value="INTEGRASE"/>
    <property type="match status" value="1"/>
</dbReference>
<sequence length="771" mass="86995">MTGNNDHLDDFEEFKGGSVTFGGSKGYITGKGRIKVGNLEFDSVSFVKELGHFNLFSISQICDKHHKFLFTEIECLVVTPDFKMPDENPITSKGPIDNTICKVYDYEDTWNKGIKQEYSNARTPQQNGVAERMNMTLIEAARTMLADSLLPTTFWAEAVNTACYIFNRVRVTKPQNKTPYELLFGHKPMISYIRPFGCHVTILDTLSVLGKFDGKSDKGHLVGYSLNNKAYRVYNLVTKRVEVNLHVNFLEEKPNVKGVGYRWMFDIDYLTDSMNYIPVSLENQAKPHAGTSAVTNHAGTSEVTNSAGTPNTNASEEEDKTEELIIVPTAVQHTAAKVGTRKPSTNSKKEECLTELQNLKSQEKEASPNGISEDAPDILAFRKELDAIAQKHLGAALENKTTNDSDMPELEIFNRPKQGIFDAASYDEEGVVTDFNNLPTEVAVSPIPTLRIHNIHPKNQILRDPKKNQRRFQKLLLMRARLRLCKRSYCSSSFKRQEEGIDYDEVFAPLAKIEAIRLFLAFASFMGFIVYQMDVKSAFMNGTIDEEVYVSQPPGFVDPGHPKKVLMEVVKALYGLHQVPRAWYATMSTFLEEHGYRRGSIDKTLFIKKNKKDIMQSSRLQSQTNQTVLLSLKDKYVADMLKKFDLGKPNLGLWYPRDSPFALEAFSDSDYAGANLDRKSTTGGCQFLGRRLISWQCKKQTIVATSTTEAEYVAAANCCGQILWIQNQLLDYGFNFMNTKIHIDNESTICIVKKSNVSLEDKAHRDKASFH</sequence>